<evidence type="ECO:0000259" key="3">
    <source>
        <dbReference type="PROSITE" id="PS51186"/>
    </source>
</evidence>
<name>A0A2K2F9Z2_9CLOT</name>
<accession>A0A2K2F9Z2</accession>
<dbReference type="PANTHER" id="PTHR43877">
    <property type="entry name" value="AMINOALKYLPHOSPHONATE N-ACETYLTRANSFERASE-RELATED-RELATED"/>
    <property type="match status" value="1"/>
</dbReference>
<dbReference type="InterPro" id="IPR050832">
    <property type="entry name" value="Bact_Acetyltransf"/>
</dbReference>
<dbReference type="PANTHER" id="PTHR43877:SF1">
    <property type="entry name" value="ACETYLTRANSFERASE"/>
    <property type="match status" value="1"/>
</dbReference>
<evidence type="ECO:0000256" key="2">
    <source>
        <dbReference type="ARBA" id="ARBA00023315"/>
    </source>
</evidence>
<evidence type="ECO:0000313" key="4">
    <source>
        <dbReference type="EMBL" id="PNT96738.1"/>
    </source>
</evidence>
<dbReference type="CDD" id="cd04301">
    <property type="entry name" value="NAT_SF"/>
    <property type="match status" value="1"/>
</dbReference>
<keyword evidence="2" id="KW-0012">Acyltransferase</keyword>
<comment type="caution">
    <text evidence="4">The sequence shown here is derived from an EMBL/GenBank/DDBJ whole genome shotgun (WGS) entry which is preliminary data.</text>
</comment>
<sequence>MPFVSDVAIQEMQIEDYDEVYKLWSNTPGMGLSDADKKENIQKFLLRNKGLSYVCRHGDRIIGTVLCGHDGRRGHIYHVTVVEEYRGKGIGRRLVETSLEKLKSEGINKCHLVVFADNAVGNAFWASTGWDKRKDIFIYSKSI</sequence>
<keyword evidence="5" id="KW-1185">Reference proteome</keyword>
<evidence type="ECO:0000313" key="5">
    <source>
        <dbReference type="Proteomes" id="UP000236151"/>
    </source>
</evidence>
<organism evidence="4 5">
    <name type="scientific">Clostridium thermosuccinogenes</name>
    <dbReference type="NCBI Taxonomy" id="84032"/>
    <lineage>
        <taxon>Bacteria</taxon>
        <taxon>Bacillati</taxon>
        <taxon>Bacillota</taxon>
        <taxon>Clostridia</taxon>
        <taxon>Eubacteriales</taxon>
        <taxon>Clostridiaceae</taxon>
        <taxon>Clostridium</taxon>
    </lineage>
</organism>
<dbReference type="Pfam" id="PF00583">
    <property type="entry name" value="Acetyltransf_1"/>
    <property type="match status" value="1"/>
</dbReference>
<protein>
    <submittedName>
        <fullName evidence="4">GNAT family N-acetyltransferase</fullName>
    </submittedName>
</protein>
<dbReference type="EMBL" id="NIOJ01000045">
    <property type="protein sequence ID" value="PNT96738.1"/>
    <property type="molecule type" value="Genomic_DNA"/>
</dbReference>
<dbReference type="Gene3D" id="3.40.630.30">
    <property type="match status" value="1"/>
</dbReference>
<dbReference type="InterPro" id="IPR016181">
    <property type="entry name" value="Acyl_CoA_acyltransferase"/>
</dbReference>
<dbReference type="SUPFAM" id="SSF55729">
    <property type="entry name" value="Acyl-CoA N-acyltransferases (Nat)"/>
    <property type="match status" value="1"/>
</dbReference>
<gene>
    <name evidence="4" type="ORF">CDQ84_14565</name>
</gene>
<keyword evidence="1 4" id="KW-0808">Transferase</keyword>
<evidence type="ECO:0000256" key="1">
    <source>
        <dbReference type="ARBA" id="ARBA00022679"/>
    </source>
</evidence>
<dbReference type="AlphaFoldDB" id="A0A2K2F9Z2"/>
<proteinExistence type="predicted"/>
<dbReference type="Proteomes" id="UP000236151">
    <property type="component" value="Unassembled WGS sequence"/>
</dbReference>
<reference evidence="4 5" key="1">
    <citation type="submission" date="2017-06" db="EMBL/GenBank/DDBJ databases">
        <title>Investigating the central metabolism of Clostridium thermosuccinogenes.</title>
        <authorList>
            <person name="Koendjbiharie J.G."/>
            <person name="van Kranenburg R."/>
        </authorList>
    </citation>
    <scope>NUCLEOTIDE SEQUENCE [LARGE SCALE GENOMIC DNA]</scope>
    <source>
        <strain evidence="4 5">DSM 5806</strain>
    </source>
</reference>
<dbReference type="GO" id="GO:0016747">
    <property type="term" value="F:acyltransferase activity, transferring groups other than amino-acyl groups"/>
    <property type="evidence" value="ECO:0007669"/>
    <property type="project" value="InterPro"/>
</dbReference>
<dbReference type="KEGG" id="cthd:CDO33_12115"/>
<feature type="domain" description="N-acetyltransferase" evidence="3">
    <location>
        <begin position="7"/>
        <end position="143"/>
    </location>
</feature>
<dbReference type="PROSITE" id="PS51186">
    <property type="entry name" value="GNAT"/>
    <property type="match status" value="1"/>
</dbReference>
<dbReference type="InterPro" id="IPR000182">
    <property type="entry name" value="GNAT_dom"/>
</dbReference>